<accession>A0ABS7L3U3</accession>
<protein>
    <recommendedName>
        <fullName evidence="4">DUF4405 domain-containing protein</fullName>
    </recommendedName>
</protein>
<keyword evidence="1" id="KW-0472">Membrane</keyword>
<keyword evidence="1" id="KW-0812">Transmembrane</keyword>
<keyword evidence="1" id="KW-1133">Transmembrane helix</keyword>
<dbReference type="RefSeq" id="WP_221919173.1">
    <property type="nucleotide sequence ID" value="NZ_VIRV01000001.1"/>
</dbReference>
<dbReference type="Proteomes" id="UP000779049">
    <property type="component" value="Unassembled WGS sequence"/>
</dbReference>
<evidence type="ECO:0000313" key="3">
    <source>
        <dbReference type="Proteomes" id="UP000779049"/>
    </source>
</evidence>
<reference evidence="2 3" key="1">
    <citation type="journal article" date="2020" name="New Microbes New Infect">
        <title>Sellimonas caecigallum sp. nov., description and genome sequence of a new member of the Sellimonas genus isolated from the cecum of feral chicken.</title>
        <authorList>
            <person name="Wongkuna S."/>
            <person name="Ghimire S."/>
            <person name="Antony L."/>
            <person name="Chankhamhaengdecha S."/>
            <person name="Janvilisri T."/>
            <person name="Scaria J."/>
        </authorList>
    </citation>
    <scope>NUCLEOTIDE SEQUENCE [LARGE SCALE GENOMIC DNA]</scope>
    <source>
        <strain evidence="2 3">SW451</strain>
    </source>
</reference>
<dbReference type="EMBL" id="VIRV01000001">
    <property type="protein sequence ID" value="MBY0757701.1"/>
    <property type="molecule type" value="Genomic_DNA"/>
</dbReference>
<organism evidence="2 3">
    <name type="scientific">Sellimonas caecigallum</name>
    <dbReference type="NCBI Taxonomy" id="2592333"/>
    <lineage>
        <taxon>Bacteria</taxon>
        <taxon>Bacillati</taxon>
        <taxon>Bacillota</taxon>
        <taxon>Clostridia</taxon>
        <taxon>Lachnospirales</taxon>
        <taxon>Lachnospiraceae</taxon>
        <taxon>Sellimonas</taxon>
    </lineage>
</organism>
<proteinExistence type="predicted"/>
<evidence type="ECO:0008006" key="4">
    <source>
        <dbReference type="Google" id="ProtNLM"/>
    </source>
</evidence>
<feature type="transmembrane region" description="Helical" evidence="1">
    <location>
        <begin position="70"/>
        <end position="92"/>
    </location>
</feature>
<sequence length="98" mass="11170">MSLHLGIHLRGMMGMAGKIFPGSSRVRHRIVQTAGAAIAAYGLYAFIKRDIGSYMLMQVHFVFFDYSEPVIFFLFDYMAAMGMFVFIGHYFCKAIRNN</sequence>
<gene>
    <name evidence="2" type="ORF">FLB61_01040</name>
</gene>
<keyword evidence="3" id="KW-1185">Reference proteome</keyword>
<evidence type="ECO:0000313" key="2">
    <source>
        <dbReference type="EMBL" id="MBY0757701.1"/>
    </source>
</evidence>
<feature type="transmembrane region" description="Helical" evidence="1">
    <location>
        <begin position="30"/>
        <end position="47"/>
    </location>
</feature>
<evidence type="ECO:0000256" key="1">
    <source>
        <dbReference type="SAM" id="Phobius"/>
    </source>
</evidence>
<name>A0ABS7L3U3_9FIRM</name>
<comment type="caution">
    <text evidence="2">The sequence shown here is derived from an EMBL/GenBank/DDBJ whole genome shotgun (WGS) entry which is preliminary data.</text>
</comment>